<keyword evidence="5 7" id="KW-0175">Coiled coil</keyword>
<dbReference type="Pfam" id="PF07393">
    <property type="entry name" value="Sec10_HB"/>
    <property type="match status" value="1"/>
</dbReference>
<protein>
    <recommendedName>
        <fullName evidence="2">Exocyst complex component 5</fullName>
    </recommendedName>
    <alternativeName>
        <fullName evidence="6">Exocyst complex component Sec10</fullName>
    </alternativeName>
</protein>
<keyword evidence="4" id="KW-0268">Exocytosis</keyword>
<dbReference type="AlphaFoldDB" id="A0AAJ6QY94"/>
<gene>
    <name evidence="11" type="primary">LOC100902329</name>
</gene>
<dbReference type="Proteomes" id="UP000694867">
    <property type="component" value="Unplaced"/>
</dbReference>
<evidence type="ECO:0000256" key="5">
    <source>
        <dbReference type="ARBA" id="ARBA00023054"/>
    </source>
</evidence>
<name>A0AAJ6QY94_9ACAR</name>
<evidence type="ECO:0000256" key="3">
    <source>
        <dbReference type="ARBA" id="ARBA00022448"/>
    </source>
</evidence>
<organism evidence="10 11">
    <name type="scientific">Galendromus occidentalis</name>
    <name type="common">western predatory mite</name>
    <dbReference type="NCBI Taxonomy" id="34638"/>
    <lineage>
        <taxon>Eukaryota</taxon>
        <taxon>Metazoa</taxon>
        <taxon>Ecdysozoa</taxon>
        <taxon>Arthropoda</taxon>
        <taxon>Chelicerata</taxon>
        <taxon>Arachnida</taxon>
        <taxon>Acari</taxon>
        <taxon>Parasitiformes</taxon>
        <taxon>Mesostigmata</taxon>
        <taxon>Gamasina</taxon>
        <taxon>Phytoseioidea</taxon>
        <taxon>Phytoseiidae</taxon>
        <taxon>Typhlodrominae</taxon>
        <taxon>Galendromus</taxon>
    </lineage>
</organism>
<dbReference type="InterPro" id="IPR009976">
    <property type="entry name" value="Sec10-like"/>
</dbReference>
<evidence type="ECO:0000259" key="9">
    <source>
        <dbReference type="Pfam" id="PF20667"/>
    </source>
</evidence>
<dbReference type="PANTHER" id="PTHR12100:SF0">
    <property type="entry name" value="EXOCYST COMPLEX COMPONENT 5"/>
    <property type="match status" value="1"/>
</dbReference>
<feature type="domain" description="Exocyst complex component Sec10-like alpha-helical bundle" evidence="8">
    <location>
        <begin position="160"/>
        <end position="710"/>
    </location>
</feature>
<evidence type="ECO:0000313" key="10">
    <source>
        <dbReference type="Proteomes" id="UP000694867"/>
    </source>
</evidence>
<dbReference type="InterPro" id="IPR048627">
    <property type="entry name" value="Sec10_HB"/>
</dbReference>
<sequence length="721" mass="82988">MASLVHYLEQDDFDVDCFVERLARQAMAGGTPESGEDAEVLRSSFEQTIRDLALEYEHQERRAQLFQKKCEKAETELHEQVRGILAHQQAARVNYKQARRQMNHIVAKTTHLGDMLEAHDVPRSRLMETASLIEQFQNVMSNGLRPNSNIGSRTVDTEYAQKILKLHLAASELLSNRYDDAKQKIAREYSEVEASLLAEMSIAQRKGNIDQLREIVTLMSNFCGYSACVDQFILNAQKKAFTYPDVFMTVVTLCKKVSRVVQQVFPYPEIVTGKFVDHVLRNRVNDYIKSQLKIEEVAPVTTKQVYLTRIAQLYTKAANVCHELREIPTDSATRNNLPSIPRELLQPYLRNYSALERHCMKIRLDTLISAYYQSVGHQRKVTVTSPLRNKYSVMRRDIQSKINPKAATLINVAPSVKDYGGETFICEALAANTLQELREAFQRISIILRDPARSRLVLNIWDVFLSKFVEDHLLYGVHLGIKTIPVCQDLTQEPKQDFLRSVYHTNAIFYLIEDLYTEKVVPLLSCPVARQRALQTKITYQTPLEDVIRVGVKRSVKAYANWIGALLDRQKAADFLYSHMTPTATKVVQFCKKCLKSFDEFLDGQNRLNVKMEFGRRFHKAILRNIRRFHYSQEAGMGLLCDVMEYKALMTSNELPMLNLIFRHLHTLCTLLVEPPERLLPIIEQELLNKLDNQIVREFVQLRQDCKSNKLLAILFHDSGP</sequence>
<evidence type="ECO:0000313" key="11">
    <source>
        <dbReference type="RefSeq" id="XP_003747864.1"/>
    </source>
</evidence>
<dbReference type="Pfam" id="PF20667">
    <property type="entry name" value="Sec10_N"/>
    <property type="match status" value="1"/>
</dbReference>
<keyword evidence="10" id="KW-1185">Reference proteome</keyword>
<feature type="coiled-coil region" evidence="7">
    <location>
        <begin position="42"/>
        <end position="76"/>
    </location>
</feature>
<reference evidence="11" key="1">
    <citation type="submission" date="2025-08" db="UniProtKB">
        <authorList>
            <consortium name="RefSeq"/>
        </authorList>
    </citation>
    <scope>IDENTIFICATION</scope>
</reference>
<dbReference type="GO" id="GO:0000145">
    <property type="term" value="C:exocyst"/>
    <property type="evidence" value="ECO:0007669"/>
    <property type="project" value="TreeGrafter"/>
</dbReference>
<feature type="domain" description="Exocyst complex component Sec10 N-terminal" evidence="9">
    <location>
        <begin position="43"/>
        <end position="150"/>
    </location>
</feature>
<dbReference type="GO" id="GO:0006893">
    <property type="term" value="P:Golgi to plasma membrane transport"/>
    <property type="evidence" value="ECO:0007669"/>
    <property type="project" value="TreeGrafter"/>
</dbReference>
<evidence type="ECO:0000256" key="7">
    <source>
        <dbReference type="SAM" id="Coils"/>
    </source>
</evidence>
<dbReference type="InterPro" id="IPR048625">
    <property type="entry name" value="Sec10_N"/>
</dbReference>
<evidence type="ECO:0000256" key="2">
    <source>
        <dbReference type="ARBA" id="ARBA00017524"/>
    </source>
</evidence>
<proteinExistence type="inferred from homology"/>
<evidence type="ECO:0000259" key="8">
    <source>
        <dbReference type="Pfam" id="PF07393"/>
    </source>
</evidence>
<evidence type="ECO:0000256" key="1">
    <source>
        <dbReference type="ARBA" id="ARBA00006572"/>
    </source>
</evidence>
<dbReference type="PANTHER" id="PTHR12100">
    <property type="entry name" value="SEC10"/>
    <property type="match status" value="1"/>
</dbReference>
<dbReference type="KEGG" id="goe:100902329"/>
<dbReference type="RefSeq" id="XP_003747864.1">
    <property type="nucleotide sequence ID" value="XM_003747816.2"/>
</dbReference>
<evidence type="ECO:0000256" key="4">
    <source>
        <dbReference type="ARBA" id="ARBA00022483"/>
    </source>
</evidence>
<keyword evidence="3" id="KW-0813">Transport</keyword>
<comment type="similarity">
    <text evidence="1">Belongs to the SEC10 family.</text>
</comment>
<dbReference type="GeneID" id="100902329"/>
<evidence type="ECO:0000256" key="6">
    <source>
        <dbReference type="ARBA" id="ARBA00031471"/>
    </source>
</evidence>
<accession>A0AAJ6QY94</accession>
<dbReference type="GO" id="GO:0006887">
    <property type="term" value="P:exocytosis"/>
    <property type="evidence" value="ECO:0007669"/>
    <property type="project" value="UniProtKB-KW"/>
</dbReference>